<comment type="caution">
    <text evidence="3">The sequence shown here is derived from an EMBL/GenBank/DDBJ whole genome shotgun (WGS) entry which is preliminary data.</text>
</comment>
<dbReference type="VEuPathDB" id="AmoebaDB:EHI_039840"/>
<dbReference type="Pfam" id="PF12146">
    <property type="entry name" value="Hydrolase_4"/>
    <property type="match status" value="1"/>
</dbReference>
<dbReference type="FunFam" id="3.40.50.1820:FF:000518">
    <property type="entry name" value="Hydrolase, alpha/beta fold family domain containing protein"/>
    <property type="match status" value="1"/>
</dbReference>
<dbReference type="GO" id="GO:0016787">
    <property type="term" value="F:hydrolase activity"/>
    <property type="evidence" value="ECO:0007669"/>
    <property type="project" value="UniProtKB-KW"/>
</dbReference>
<evidence type="ECO:0000313" key="3">
    <source>
        <dbReference type="EMBL" id="GAT98680.1"/>
    </source>
</evidence>
<protein>
    <submittedName>
        <fullName evidence="3">Hydrolase alpha beta fold family domain containing</fullName>
    </submittedName>
</protein>
<evidence type="ECO:0000259" key="2">
    <source>
        <dbReference type="Pfam" id="PF12146"/>
    </source>
</evidence>
<keyword evidence="1" id="KW-0812">Transmembrane</keyword>
<dbReference type="VEuPathDB" id="AmoebaDB:EHI8A_092620"/>
<proteinExistence type="predicted"/>
<dbReference type="VEuPathDB" id="AmoebaDB:EHI5A_117110"/>
<dbReference type="Gene3D" id="3.40.50.1820">
    <property type="entry name" value="alpha/beta hydrolase"/>
    <property type="match status" value="1"/>
</dbReference>
<keyword evidence="3" id="KW-0378">Hydrolase</keyword>
<dbReference type="VEuPathDB" id="AmoebaDB:KM1_160330"/>
<evidence type="ECO:0000313" key="4">
    <source>
        <dbReference type="Proteomes" id="UP000078387"/>
    </source>
</evidence>
<dbReference type="EMBL" id="BDEQ01000001">
    <property type="protein sequence ID" value="GAT98680.1"/>
    <property type="molecule type" value="Genomic_DNA"/>
</dbReference>
<dbReference type="PROSITE" id="PS51257">
    <property type="entry name" value="PROKAR_LIPOPROTEIN"/>
    <property type="match status" value="1"/>
</dbReference>
<dbReference type="InterPro" id="IPR029058">
    <property type="entry name" value="AB_hydrolase_fold"/>
</dbReference>
<keyword evidence="1" id="KW-0472">Membrane</keyword>
<feature type="transmembrane region" description="Helical" evidence="1">
    <location>
        <begin position="139"/>
        <end position="159"/>
    </location>
</feature>
<dbReference type="PANTHER" id="PTHR11614">
    <property type="entry name" value="PHOSPHOLIPASE-RELATED"/>
    <property type="match status" value="1"/>
</dbReference>
<dbReference type="SUPFAM" id="SSF53474">
    <property type="entry name" value="alpha/beta-Hydrolases"/>
    <property type="match status" value="1"/>
</dbReference>
<dbReference type="InterPro" id="IPR022742">
    <property type="entry name" value="Hydrolase_4"/>
</dbReference>
<reference evidence="3 4" key="1">
    <citation type="submission" date="2016-05" db="EMBL/GenBank/DDBJ databases">
        <title>First whole genome sequencing of Entamoeba histolytica HM1:IMSS-clone-6.</title>
        <authorList>
            <person name="Mukherjee Avik.K."/>
            <person name="Izumyama S."/>
            <person name="Nakada-Tsukui K."/>
            <person name="Nozaki T."/>
        </authorList>
    </citation>
    <scope>NUCLEOTIDE SEQUENCE [LARGE SCALE GENOMIC DNA]</scope>
    <source>
        <strain evidence="3 4">HM1:IMSS clone 6</strain>
    </source>
</reference>
<feature type="domain" description="Serine aminopeptidase S33" evidence="2">
    <location>
        <begin position="24"/>
        <end position="256"/>
    </location>
</feature>
<gene>
    <name evidence="3" type="ORF">CL6EHI_039840</name>
</gene>
<dbReference type="OMA" id="SLIIFME"/>
<dbReference type="VEuPathDB" id="AmoebaDB:EHI7A_089540"/>
<organism evidence="3 4">
    <name type="scientific">Entamoeba histolytica</name>
    <dbReference type="NCBI Taxonomy" id="5759"/>
    <lineage>
        <taxon>Eukaryota</taxon>
        <taxon>Amoebozoa</taxon>
        <taxon>Evosea</taxon>
        <taxon>Archamoebae</taxon>
        <taxon>Mastigamoebida</taxon>
        <taxon>Entamoebidae</taxon>
        <taxon>Entamoeba</taxon>
    </lineage>
</organism>
<evidence type="ECO:0000256" key="1">
    <source>
        <dbReference type="SAM" id="Phobius"/>
    </source>
</evidence>
<accession>A0A5K1UZ60</accession>
<dbReference type="AlphaFoldDB" id="A0A5K1UZ60"/>
<dbReference type="InterPro" id="IPR051044">
    <property type="entry name" value="MAG_DAG_Lipase"/>
</dbReference>
<sequence>MKLIEKKYNINNYSIFSCEYHVKNAKSNIIIMHGFRGYSGPLTELAKYFVQNKFSVFMFDFPYHGRSSGKPKTYFNNIDELVNITNQYINLIKTSTQPLPLILLGHSLGGLITCIIARTRSDITAGIAIAPGLILKTKIVYWIYYLLMILLFFFPKIFIPCPSNHKIFPNDELFIKYHSDPLMFNGNLALNSVFQIAKTGDLEKDTDITIPFYIEHGDADSIVDVIGSRIKSLHLKNSKSKYKEYHNMNHLLFTENNCQEQFTCFVEWINKVIEEE</sequence>
<dbReference type="ESTHER" id="enthi-q50ya6">
    <property type="family name" value="Monoglyceridelipase_lysophospholip"/>
</dbReference>
<keyword evidence="1" id="KW-1133">Transmembrane helix</keyword>
<dbReference type="Proteomes" id="UP000078387">
    <property type="component" value="Unassembled WGS sequence"/>
</dbReference>
<name>A0A5K1UZ60_ENTHI</name>